<evidence type="ECO:0000313" key="2">
    <source>
        <dbReference type="Proteomes" id="UP000476176"/>
    </source>
</evidence>
<name>A0A6G0NUH4_9STRA</name>
<accession>A0A6G0NUH4</accession>
<sequence>MSSTRALCSASVALGACIRRLLDLGSGPSGDGVTIVGWGCSRALRTHSGPNGHCVAPLIISVGC</sequence>
<dbReference type="Proteomes" id="UP000476176">
    <property type="component" value="Unassembled WGS sequence"/>
</dbReference>
<dbReference type="PROSITE" id="PS51257">
    <property type="entry name" value="PROKAR_LIPOPROTEIN"/>
    <property type="match status" value="1"/>
</dbReference>
<dbReference type="EMBL" id="QXGC01000736">
    <property type="protein sequence ID" value="KAE9222754.1"/>
    <property type="molecule type" value="Genomic_DNA"/>
</dbReference>
<reference evidence="1 2" key="1">
    <citation type="submission" date="2018-09" db="EMBL/GenBank/DDBJ databases">
        <title>Genomic investigation of the strawberry pathogen Phytophthora fragariae indicates pathogenicity is determined by transcriptional variation in three key races.</title>
        <authorList>
            <person name="Adams T.M."/>
            <person name="Armitage A.D."/>
            <person name="Sobczyk M.K."/>
            <person name="Bates H.J."/>
            <person name="Dunwell J.M."/>
            <person name="Nellist C.F."/>
            <person name="Harrison R.J."/>
        </authorList>
    </citation>
    <scope>NUCLEOTIDE SEQUENCE [LARGE SCALE GENOMIC DNA]</scope>
    <source>
        <strain evidence="1 2">BC-23</strain>
    </source>
</reference>
<comment type="caution">
    <text evidence="1">The sequence shown here is derived from an EMBL/GenBank/DDBJ whole genome shotgun (WGS) entry which is preliminary data.</text>
</comment>
<proteinExistence type="predicted"/>
<dbReference type="AlphaFoldDB" id="A0A6G0NUH4"/>
<protein>
    <submittedName>
        <fullName evidence="1">Uncharacterized protein</fullName>
    </submittedName>
</protein>
<gene>
    <name evidence="1" type="ORF">PF004_g12714</name>
</gene>
<organism evidence="1 2">
    <name type="scientific">Phytophthora fragariae</name>
    <dbReference type="NCBI Taxonomy" id="53985"/>
    <lineage>
        <taxon>Eukaryota</taxon>
        <taxon>Sar</taxon>
        <taxon>Stramenopiles</taxon>
        <taxon>Oomycota</taxon>
        <taxon>Peronosporomycetes</taxon>
        <taxon>Peronosporales</taxon>
        <taxon>Peronosporaceae</taxon>
        <taxon>Phytophthora</taxon>
    </lineage>
</organism>
<evidence type="ECO:0000313" key="1">
    <source>
        <dbReference type="EMBL" id="KAE9222754.1"/>
    </source>
</evidence>